<dbReference type="EMBL" id="GAKP01015054">
    <property type="protein sequence ID" value="JAC43898.1"/>
    <property type="molecule type" value="Transcribed_RNA"/>
</dbReference>
<feature type="region of interest" description="Disordered" evidence="1">
    <location>
        <begin position="1"/>
        <end position="99"/>
    </location>
</feature>
<organism evidence="2">
    <name type="scientific">Bactrocera dorsalis</name>
    <name type="common">Oriental fruit fly</name>
    <name type="synonym">Dacus dorsalis</name>
    <dbReference type="NCBI Taxonomy" id="27457"/>
    <lineage>
        <taxon>Eukaryota</taxon>
        <taxon>Metazoa</taxon>
        <taxon>Ecdysozoa</taxon>
        <taxon>Arthropoda</taxon>
        <taxon>Hexapoda</taxon>
        <taxon>Insecta</taxon>
        <taxon>Pterygota</taxon>
        <taxon>Neoptera</taxon>
        <taxon>Endopterygota</taxon>
        <taxon>Diptera</taxon>
        <taxon>Brachycera</taxon>
        <taxon>Muscomorpha</taxon>
        <taxon>Tephritoidea</taxon>
        <taxon>Tephritidae</taxon>
        <taxon>Bactrocera</taxon>
        <taxon>Bactrocera</taxon>
    </lineage>
</organism>
<feature type="compositionally biased region" description="Low complexity" evidence="1">
    <location>
        <begin position="1"/>
        <end position="37"/>
    </location>
</feature>
<feature type="compositionally biased region" description="Low complexity" evidence="1">
    <location>
        <begin position="68"/>
        <end position="84"/>
    </location>
</feature>
<name>A0A034VQQ4_BACDO</name>
<sequence length="99" mass="11302">MGWGAQHIQQQQQQQPLQPHPYQSQPLQPHPLQTQPLQPQPPKPPLPTQTHAQLLHQHTPSSPLPPGHLQQLQLQQQHHQQQQQSPVHMPLSMSRGLSK</sequence>
<reference evidence="2" key="1">
    <citation type="journal article" date="2014" name="BMC Genomics">
        <title>Characterizing the developmental transcriptome of the oriental fruit fly, Bactrocera dorsalis (Diptera: Tephritidae) through comparative genomic analysis with Drosophila melanogaster utilizing modENCODE datasets.</title>
        <authorList>
            <person name="Geib S.M."/>
            <person name="Calla B."/>
            <person name="Hall B."/>
            <person name="Hou S."/>
            <person name="Manoukis N.C."/>
        </authorList>
    </citation>
    <scope>NUCLEOTIDE SEQUENCE</scope>
    <source>
        <strain evidence="2">Punador</strain>
    </source>
</reference>
<evidence type="ECO:0000256" key="1">
    <source>
        <dbReference type="SAM" id="MobiDB-lite"/>
    </source>
</evidence>
<evidence type="ECO:0000313" key="2">
    <source>
        <dbReference type="EMBL" id="JAC43898.1"/>
    </source>
</evidence>
<accession>A0A034VQQ4</accession>
<dbReference type="AlphaFoldDB" id="A0A034VQQ4"/>
<feature type="compositionally biased region" description="Pro residues" evidence="1">
    <location>
        <begin position="38"/>
        <end position="47"/>
    </location>
</feature>
<protein>
    <submittedName>
        <fullName evidence="2">Uncharacterized protein</fullName>
    </submittedName>
</protein>
<proteinExistence type="predicted"/>